<protein>
    <recommendedName>
        <fullName evidence="3">VWA domain-containing protein</fullName>
    </recommendedName>
</protein>
<evidence type="ECO:0008006" key="3">
    <source>
        <dbReference type="Google" id="ProtNLM"/>
    </source>
</evidence>
<accession>A0A1Y6ER23</accession>
<dbReference type="EMBL" id="FXWK01000001">
    <property type="protein sequence ID" value="SMQ65155.1"/>
    <property type="molecule type" value="Genomic_DNA"/>
</dbReference>
<dbReference type="SUPFAM" id="SSF53300">
    <property type="entry name" value="vWA-like"/>
    <property type="match status" value="1"/>
</dbReference>
<gene>
    <name evidence="1" type="ORF">SAMN06295905_1153</name>
</gene>
<sequence length="239" mass="25709">MSEKHPTHRTDAPAASGPVRNEIADFVKKVGQLARPNAGEDGRLLFAMDATMSRQPTWDMAVSLQAGMFEAIPKEAALQVQLIYFRGLGECRASKWVRDAGALAKMMSTIACQGGNTQIGKVLGHARDEHGKRRIHAVVYVGDAVEENVDALCAKAGELGLMGLPLFVFQEGRDARVEAAFKEFARLSKGAYARFDSGAPQQLADLLRAVAAYASGGRSQLKLETSPAARGLLTQIEGR</sequence>
<keyword evidence="2" id="KW-1185">Reference proteome</keyword>
<proteinExistence type="predicted"/>
<evidence type="ECO:0000313" key="2">
    <source>
        <dbReference type="Proteomes" id="UP000194474"/>
    </source>
</evidence>
<reference evidence="2" key="1">
    <citation type="submission" date="2017-04" db="EMBL/GenBank/DDBJ databases">
        <authorList>
            <person name="Varghese N."/>
            <person name="Submissions S."/>
        </authorList>
    </citation>
    <scope>NUCLEOTIDE SEQUENCE [LARGE SCALE GENOMIC DNA]</scope>
</reference>
<organism evidence="1 2">
    <name type="scientific">Devosia lucknowensis</name>
    <dbReference type="NCBI Taxonomy" id="1096929"/>
    <lineage>
        <taxon>Bacteria</taxon>
        <taxon>Pseudomonadati</taxon>
        <taxon>Pseudomonadota</taxon>
        <taxon>Alphaproteobacteria</taxon>
        <taxon>Hyphomicrobiales</taxon>
        <taxon>Devosiaceae</taxon>
        <taxon>Devosia</taxon>
    </lineage>
</organism>
<name>A0A1Y6ER23_9HYPH</name>
<dbReference type="AlphaFoldDB" id="A0A1Y6ER23"/>
<evidence type="ECO:0000313" key="1">
    <source>
        <dbReference type="EMBL" id="SMQ65155.1"/>
    </source>
</evidence>
<dbReference type="InterPro" id="IPR036465">
    <property type="entry name" value="vWFA_dom_sf"/>
</dbReference>
<dbReference type="Proteomes" id="UP000194474">
    <property type="component" value="Unassembled WGS sequence"/>
</dbReference>